<reference evidence="2" key="2">
    <citation type="submission" date="2025-09" db="UniProtKB">
        <authorList>
            <consortium name="Ensembl"/>
        </authorList>
    </citation>
    <scope>IDENTIFICATION</scope>
</reference>
<evidence type="ECO:0000313" key="3">
    <source>
        <dbReference type="Proteomes" id="UP000261580"/>
    </source>
</evidence>
<reference evidence="2" key="1">
    <citation type="submission" date="2025-08" db="UniProtKB">
        <authorList>
            <consortium name="Ensembl"/>
        </authorList>
    </citation>
    <scope>IDENTIFICATION</scope>
</reference>
<dbReference type="GeneTree" id="ENSGT00940000180434"/>
<dbReference type="AlphaFoldDB" id="A0A3Q4GGF5"/>
<accession>A0A3Q4GGF5</accession>
<evidence type="ECO:0008006" key="4">
    <source>
        <dbReference type="Google" id="ProtNLM"/>
    </source>
</evidence>
<evidence type="ECO:0000256" key="1">
    <source>
        <dbReference type="SAM" id="SignalP"/>
    </source>
</evidence>
<feature type="chain" id="PRO_5018727825" description="ZP domain-containing protein" evidence="1">
    <location>
        <begin position="25"/>
        <end position="274"/>
    </location>
</feature>
<organism evidence="2 3">
    <name type="scientific">Neolamprologus brichardi</name>
    <name type="common">Fairy cichlid</name>
    <name type="synonym">Lamprologus brichardi</name>
    <dbReference type="NCBI Taxonomy" id="32507"/>
    <lineage>
        <taxon>Eukaryota</taxon>
        <taxon>Metazoa</taxon>
        <taxon>Chordata</taxon>
        <taxon>Craniata</taxon>
        <taxon>Vertebrata</taxon>
        <taxon>Euteleostomi</taxon>
        <taxon>Actinopterygii</taxon>
        <taxon>Neopterygii</taxon>
        <taxon>Teleostei</taxon>
        <taxon>Neoteleostei</taxon>
        <taxon>Acanthomorphata</taxon>
        <taxon>Ovalentaria</taxon>
        <taxon>Cichlomorphae</taxon>
        <taxon>Cichliformes</taxon>
        <taxon>Cichlidae</taxon>
        <taxon>African cichlids</taxon>
        <taxon>Pseudocrenilabrinae</taxon>
        <taxon>Lamprologini</taxon>
        <taxon>Neolamprologus</taxon>
    </lineage>
</organism>
<keyword evidence="1" id="KW-0732">Signal</keyword>
<proteinExistence type="predicted"/>
<feature type="signal peptide" evidence="1">
    <location>
        <begin position="1"/>
        <end position="24"/>
    </location>
</feature>
<evidence type="ECO:0000313" key="2">
    <source>
        <dbReference type="Ensembl" id="ENSNBRP00000007996.1"/>
    </source>
</evidence>
<name>A0A3Q4GGF5_NEOBR</name>
<dbReference type="Gene3D" id="2.60.40.3210">
    <property type="entry name" value="Zona pellucida, ZP-N domain"/>
    <property type="match status" value="1"/>
</dbReference>
<dbReference type="OMA" id="CRHWISR"/>
<sequence length="274" mass="30604">CRHWISRVFFVVLHSLYFEGRGIATLQMQCGENKVRIAEKHQFSQDRRIPFSPQCFQLGENLSQETCRPKEAVSEAEMVISAGLRECGTESSVKISSAGTLKGLKSKFEFNVTDKRQKMQKVSREPLSLTWVPMTSTVSVFGLQHFSLHILADVCTSQCSSTPVEALMHPPVTVYVDSCVFITNQGCHLMATLKQSLHSKLEQTCFFHRPTFSLEGDSELCECCSNLSAGDTRLSWRQVGHPFTNTIYIIVEVVFTSCSKCNIVSVVLVCSGIC</sequence>
<keyword evidence="3" id="KW-1185">Reference proteome</keyword>
<dbReference type="Ensembl" id="ENSNBRT00000008219.1">
    <property type="protein sequence ID" value="ENSNBRP00000007996.1"/>
    <property type="gene ID" value="ENSNBRG00000006226.1"/>
</dbReference>
<dbReference type="STRING" id="32507.ENSNBRP00000007996"/>
<protein>
    <recommendedName>
        <fullName evidence="4">ZP domain-containing protein</fullName>
    </recommendedName>
</protein>
<dbReference type="Proteomes" id="UP000261580">
    <property type="component" value="Unassembled WGS sequence"/>
</dbReference>